<evidence type="ECO:0000256" key="1">
    <source>
        <dbReference type="SAM" id="MobiDB-lite"/>
    </source>
</evidence>
<dbReference type="AlphaFoldDB" id="A0A7W9TJ17"/>
<sequence>MSDGSKGKDVSNTPDEPEGRIARRRRRLWEWRIHQHAARGMAYGVGSGAVSLLLLWVQSRY</sequence>
<keyword evidence="2" id="KW-0472">Membrane</keyword>
<dbReference type="EMBL" id="JACHGV010000020">
    <property type="protein sequence ID" value="MBB6081624.1"/>
    <property type="molecule type" value="Genomic_DNA"/>
</dbReference>
<protein>
    <submittedName>
        <fullName evidence="3">Uncharacterized protein</fullName>
    </submittedName>
</protein>
<keyword evidence="2" id="KW-0812">Transmembrane</keyword>
<evidence type="ECO:0000313" key="4">
    <source>
        <dbReference type="Proteomes" id="UP000591537"/>
    </source>
</evidence>
<proteinExistence type="predicted"/>
<evidence type="ECO:0000313" key="3">
    <source>
        <dbReference type="EMBL" id="MBB6081624.1"/>
    </source>
</evidence>
<organism evidence="3 4">
    <name type="scientific">Streptomyces paradoxus</name>
    <dbReference type="NCBI Taxonomy" id="66375"/>
    <lineage>
        <taxon>Bacteria</taxon>
        <taxon>Bacillati</taxon>
        <taxon>Actinomycetota</taxon>
        <taxon>Actinomycetes</taxon>
        <taxon>Kitasatosporales</taxon>
        <taxon>Streptomycetaceae</taxon>
        <taxon>Streptomyces</taxon>
    </lineage>
</organism>
<comment type="caution">
    <text evidence="3">The sequence shown here is derived from an EMBL/GenBank/DDBJ whole genome shotgun (WGS) entry which is preliminary data.</text>
</comment>
<gene>
    <name evidence="3" type="ORF">HNR57_007575</name>
</gene>
<accession>A0A7W9TJ17</accession>
<keyword evidence="2" id="KW-1133">Transmembrane helix</keyword>
<feature type="region of interest" description="Disordered" evidence="1">
    <location>
        <begin position="1"/>
        <end position="21"/>
    </location>
</feature>
<feature type="transmembrane region" description="Helical" evidence="2">
    <location>
        <begin position="37"/>
        <end position="57"/>
    </location>
</feature>
<keyword evidence="4" id="KW-1185">Reference proteome</keyword>
<reference evidence="3 4" key="1">
    <citation type="submission" date="2020-08" db="EMBL/GenBank/DDBJ databases">
        <title>Genomic Encyclopedia of Type Strains, Phase IV (KMG-IV): sequencing the most valuable type-strain genomes for metagenomic binning, comparative biology and taxonomic classification.</title>
        <authorList>
            <person name="Goeker M."/>
        </authorList>
    </citation>
    <scope>NUCLEOTIDE SEQUENCE [LARGE SCALE GENOMIC DNA]</scope>
    <source>
        <strain evidence="3 4">DSM 43350</strain>
    </source>
</reference>
<dbReference type="RefSeq" id="WP_184567546.1">
    <property type="nucleotide sequence ID" value="NZ_BAAARS010000019.1"/>
</dbReference>
<evidence type="ECO:0000256" key="2">
    <source>
        <dbReference type="SAM" id="Phobius"/>
    </source>
</evidence>
<name>A0A7W9TJ17_9ACTN</name>
<dbReference type="Proteomes" id="UP000591537">
    <property type="component" value="Unassembled WGS sequence"/>
</dbReference>